<organism evidence="3 4">
    <name type="scientific">Streptomyces diacarni</name>
    <dbReference type="NCBI Taxonomy" id="2800381"/>
    <lineage>
        <taxon>Bacteria</taxon>
        <taxon>Bacillati</taxon>
        <taxon>Actinomycetota</taxon>
        <taxon>Actinomycetes</taxon>
        <taxon>Kitasatosporales</taxon>
        <taxon>Streptomycetaceae</taxon>
        <taxon>Streptomyces</taxon>
    </lineage>
</organism>
<accession>A0A367EIS9</accession>
<evidence type="ECO:0000256" key="1">
    <source>
        <dbReference type="SAM" id="MobiDB-lite"/>
    </source>
</evidence>
<feature type="region of interest" description="Disordered" evidence="1">
    <location>
        <begin position="37"/>
        <end position="75"/>
    </location>
</feature>
<gene>
    <name evidence="3" type="ORF">DTL70_26710</name>
</gene>
<dbReference type="Proteomes" id="UP000252914">
    <property type="component" value="Unassembled WGS sequence"/>
</dbReference>
<proteinExistence type="predicted"/>
<evidence type="ECO:0000256" key="2">
    <source>
        <dbReference type="SAM" id="SignalP"/>
    </source>
</evidence>
<dbReference type="PROSITE" id="PS51257">
    <property type="entry name" value="PROKAR_LIPOPROTEIN"/>
    <property type="match status" value="1"/>
</dbReference>
<evidence type="ECO:0008006" key="5">
    <source>
        <dbReference type="Google" id="ProtNLM"/>
    </source>
</evidence>
<dbReference type="RefSeq" id="WP_114024572.1">
    <property type="nucleotide sequence ID" value="NZ_QOIN01000053.1"/>
</dbReference>
<dbReference type="EMBL" id="QOIN01000053">
    <property type="protein sequence ID" value="RCG17853.1"/>
    <property type="molecule type" value="Genomic_DNA"/>
</dbReference>
<keyword evidence="4" id="KW-1185">Reference proteome</keyword>
<sequence length="199" mass="20278">MPTRVPLPRTRPLLVSAAALLSLGALGACSLEEPVAEKATTGAQSPSGKAADTTADGDGSKGGRKAAGPHSAGQSAVYADKGLKVTVSAPSAFTPSAYAAGHKSGRSAYKLRVTLENTGDARIDTTLVTVDARQGEDGETTEGIFDGETVGSGFTGHLLPGKRATATYGFDAGRGARTLDVEVSLNDFETEPAQWSLTL</sequence>
<name>A0A367EIS9_9ACTN</name>
<protein>
    <recommendedName>
        <fullName evidence="5">DUF4352 domain-containing protein</fullName>
    </recommendedName>
</protein>
<feature type="signal peptide" evidence="2">
    <location>
        <begin position="1"/>
        <end position="27"/>
    </location>
</feature>
<reference evidence="3 4" key="1">
    <citation type="submission" date="2018-06" db="EMBL/GenBank/DDBJ databases">
        <title>Streptomyces reniochalinae sp. nov. and Streptomyces diacarnus sp. nov. from marine sponges.</title>
        <authorList>
            <person name="Li L."/>
        </authorList>
    </citation>
    <scope>NUCLEOTIDE SEQUENCE [LARGE SCALE GENOMIC DNA]</scope>
    <source>
        <strain evidence="3 4">LHW51701</strain>
    </source>
</reference>
<evidence type="ECO:0000313" key="3">
    <source>
        <dbReference type="EMBL" id="RCG17853.1"/>
    </source>
</evidence>
<comment type="caution">
    <text evidence="3">The sequence shown here is derived from an EMBL/GenBank/DDBJ whole genome shotgun (WGS) entry which is preliminary data.</text>
</comment>
<dbReference type="AlphaFoldDB" id="A0A367EIS9"/>
<feature type="chain" id="PRO_5038479036" description="DUF4352 domain-containing protein" evidence="2">
    <location>
        <begin position="28"/>
        <end position="199"/>
    </location>
</feature>
<evidence type="ECO:0000313" key="4">
    <source>
        <dbReference type="Proteomes" id="UP000252914"/>
    </source>
</evidence>
<keyword evidence="2" id="KW-0732">Signal</keyword>